<protein>
    <submittedName>
        <fullName evidence="2">Ccdc108 protein</fullName>
    </submittedName>
</protein>
<comment type="caution">
    <text evidence="2">The sequence shown here is derived from an EMBL/GenBank/DDBJ whole genome shotgun (WGS) entry which is preliminary data.</text>
</comment>
<dbReference type="OrthoDB" id="206318at2759"/>
<dbReference type="InterPro" id="IPR029063">
    <property type="entry name" value="SAM-dependent_MTases_sf"/>
</dbReference>
<proteinExistence type="predicted"/>
<dbReference type="Gene3D" id="3.40.50.150">
    <property type="entry name" value="Vaccinia Virus protein VP39"/>
    <property type="match status" value="1"/>
</dbReference>
<reference evidence="2" key="1">
    <citation type="submission" date="2021-02" db="EMBL/GenBank/DDBJ databases">
        <authorList>
            <person name="Dougan E. K."/>
            <person name="Rhodes N."/>
            <person name="Thang M."/>
            <person name="Chan C."/>
        </authorList>
    </citation>
    <scope>NUCLEOTIDE SEQUENCE</scope>
</reference>
<dbReference type="Pfam" id="PF05050">
    <property type="entry name" value="Methyltransf_21"/>
    <property type="match status" value="1"/>
</dbReference>
<feature type="non-terminal residue" evidence="2">
    <location>
        <position position="172"/>
    </location>
</feature>
<dbReference type="Proteomes" id="UP000649617">
    <property type="component" value="Unassembled WGS sequence"/>
</dbReference>
<evidence type="ECO:0000313" key="2">
    <source>
        <dbReference type="EMBL" id="CAE7535040.1"/>
    </source>
</evidence>
<dbReference type="SUPFAM" id="SSF53335">
    <property type="entry name" value="S-adenosyl-L-methionine-dependent methyltransferases"/>
    <property type="match status" value="1"/>
</dbReference>
<evidence type="ECO:0000313" key="3">
    <source>
        <dbReference type="Proteomes" id="UP000649617"/>
    </source>
</evidence>
<keyword evidence="3" id="KW-1185">Reference proteome</keyword>
<gene>
    <name evidence="2" type="primary">Ccdc108</name>
    <name evidence="2" type="ORF">SPIL2461_LOCUS14124</name>
</gene>
<dbReference type="EMBL" id="CAJNIZ010032146">
    <property type="protein sequence ID" value="CAE7535040.1"/>
    <property type="molecule type" value="Genomic_DNA"/>
</dbReference>
<dbReference type="AlphaFoldDB" id="A0A812TIR9"/>
<evidence type="ECO:0000259" key="1">
    <source>
        <dbReference type="Pfam" id="PF05050"/>
    </source>
</evidence>
<name>A0A812TIR9_SYMPI</name>
<dbReference type="InterPro" id="IPR006342">
    <property type="entry name" value="FkbM_mtfrase"/>
</dbReference>
<organism evidence="2 3">
    <name type="scientific">Symbiodinium pilosum</name>
    <name type="common">Dinoflagellate</name>
    <dbReference type="NCBI Taxonomy" id="2952"/>
    <lineage>
        <taxon>Eukaryota</taxon>
        <taxon>Sar</taxon>
        <taxon>Alveolata</taxon>
        <taxon>Dinophyceae</taxon>
        <taxon>Suessiales</taxon>
        <taxon>Symbiodiniaceae</taxon>
        <taxon>Symbiodinium</taxon>
    </lineage>
</organism>
<feature type="domain" description="Methyltransferase FkbM" evidence="1">
    <location>
        <begin position="22"/>
        <end position="171"/>
    </location>
</feature>
<sequence>MPFKANFARMKDGRPKRFWIEVGAHAWENLQFSPGFAKSEDDFLISFEPLLDKYAMLLARYEGDVTERRPLGFQHKRGLAFPFAVGCETRYTSFTATDYDMCSTVLPTADESSPGFWPPNCLSGAERRTVPCISLRHVLESWLSGQEVYFLKIDAQGYDLNVVQSAGPLLRK</sequence>
<accession>A0A812TIR9</accession>